<keyword evidence="2" id="KW-1185">Reference proteome</keyword>
<dbReference type="AlphaFoldDB" id="A0A1G9XSJ8"/>
<dbReference type="RefSeq" id="WP_093855582.1">
    <property type="nucleotide sequence ID" value="NZ_BJVZ01000001.1"/>
</dbReference>
<reference evidence="1 2" key="1">
    <citation type="submission" date="2016-10" db="EMBL/GenBank/DDBJ databases">
        <authorList>
            <person name="de Groot N.N."/>
        </authorList>
    </citation>
    <scope>NUCLEOTIDE SEQUENCE [LARGE SCALE GENOMIC DNA]</scope>
    <source>
        <strain evidence="1 2">CGMCC 1.3442</strain>
    </source>
</reference>
<gene>
    <name evidence="1" type="ORF">SAMN05216498_1072</name>
</gene>
<evidence type="ECO:0000313" key="1">
    <source>
        <dbReference type="EMBL" id="SDM99145.1"/>
    </source>
</evidence>
<dbReference type="EMBL" id="FNIG01000002">
    <property type="protein sequence ID" value="SDM99145.1"/>
    <property type="molecule type" value="Genomic_DNA"/>
</dbReference>
<dbReference type="Proteomes" id="UP000199334">
    <property type="component" value="Unassembled WGS sequence"/>
</dbReference>
<organism evidence="1 2">
    <name type="scientific">Tenuibacillus multivorans</name>
    <dbReference type="NCBI Taxonomy" id="237069"/>
    <lineage>
        <taxon>Bacteria</taxon>
        <taxon>Bacillati</taxon>
        <taxon>Bacillota</taxon>
        <taxon>Bacilli</taxon>
        <taxon>Bacillales</taxon>
        <taxon>Bacillaceae</taxon>
        <taxon>Tenuibacillus</taxon>
    </lineage>
</organism>
<accession>A0A1G9XSJ8</accession>
<evidence type="ECO:0000313" key="2">
    <source>
        <dbReference type="Proteomes" id="UP000199334"/>
    </source>
</evidence>
<protein>
    <submittedName>
        <fullName evidence="1">Uncharacterized protein</fullName>
    </submittedName>
</protein>
<name>A0A1G9XSJ8_9BACI</name>
<sequence length="82" mass="9630">MNKLDVEQFKQLLQIDEMDYQEQTNQYLTDIYNMLKADNYSEIEKAEITSAIRNHLKGVQIINQNAIDVIETLLEETEGEIH</sequence>
<dbReference type="STRING" id="237069.SAMN05216498_1072"/>
<proteinExistence type="predicted"/>